<protein>
    <recommendedName>
        <fullName evidence="3">DUF1564 family protein</fullName>
    </recommendedName>
</protein>
<reference evidence="1 2" key="1">
    <citation type="submission" date="2021-02" db="EMBL/GenBank/DDBJ databases">
        <title>Leptospira ainlahdjerensis sp. nov., Leptospira ainazelensis sp. nov., Leptospira abararensis sp. nov. and Leptospira chreensis sp. nov., four new species isolated from water sources in Algeria.</title>
        <authorList>
            <person name="Amara Korba A."/>
            <person name="Kainiu M."/>
            <person name="Vincent A.T."/>
            <person name="Mariet J.-F."/>
            <person name="Veyrier F.J."/>
            <person name="Goarant C."/>
            <person name="Picardeau M."/>
        </authorList>
    </citation>
    <scope>NUCLEOTIDE SEQUENCE [LARGE SCALE GENOMIC DNA]</scope>
    <source>
        <strain evidence="1 2">201903070</strain>
    </source>
</reference>
<dbReference type="Proteomes" id="UP000724686">
    <property type="component" value="Unassembled WGS sequence"/>
</dbReference>
<keyword evidence="2" id="KW-1185">Reference proteome</keyword>
<sequence>MWELPAGFSKADAKTKSVGTPRLVFKSRLEDKKCGNSPPGFQKQTRRQKVWELLIEFSKADSKTKSVGTPHRVFKSRLEDKKCGNSYVSFLIAFPLRPIDDFFESFEIWKEAIPFLLLNVPKETSQPILVSNPESNFDRETILYLKEM</sequence>
<gene>
    <name evidence="1" type="ORF">JWG45_14670</name>
</gene>
<organism evidence="1 2">
    <name type="scientific">Leptospira ainlahdjerensis</name>
    <dbReference type="NCBI Taxonomy" id="2810033"/>
    <lineage>
        <taxon>Bacteria</taxon>
        <taxon>Pseudomonadati</taxon>
        <taxon>Spirochaetota</taxon>
        <taxon>Spirochaetia</taxon>
        <taxon>Leptospirales</taxon>
        <taxon>Leptospiraceae</taxon>
        <taxon>Leptospira</taxon>
    </lineage>
</organism>
<dbReference type="RefSeq" id="WP_205280431.1">
    <property type="nucleotide sequence ID" value="NZ_JAFFPU010000056.1"/>
</dbReference>
<evidence type="ECO:0000313" key="2">
    <source>
        <dbReference type="Proteomes" id="UP000724686"/>
    </source>
</evidence>
<name>A0ABS2UDE5_9LEPT</name>
<evidence type="ECO:0000313" key="1">
    <source>
        <dbReference type="EMBL" id="MBM9578391.1"/>
    </source>
</evidence>
<accession>A0ABS2UDE5</accession>
<evidence type="ECO:0008006" key="3">
    <source>
        <dbReference type="Google" id="ProtNLM"/>
    </source>
</evidence>
<dbReference type="EMBL" id="JAFFPU010000056">
    <property type="protein sequence ID" value="MBM9578391.1"/>
    <property type="molecule type" value="Genomic_DNA"/>
</dbReference>
<proteinExistence type="predicted"/>
<comment type="caution">
    <text evidence="1">The sequence shown here is derived from an EMBL/GenBank/DDBJ whole genome shotgun (WGS) entry which is preliminary data.</text>
</comment>